<sequence length="123" mass="13660">MAPMHLTILIAVQLWIYMLYGIEILIEKAKVVGALCEMQTKVEKEMDDAEVIVWWWCRTGPSVSLAGGGSVKMKRIESQCYVLTVITALRPLNLDKLLLGGVAYVGNPVNRRPNSLTTKKSIA</sequence>
<reference evidence="1 2" key="1">
    <citation type="submission" date="2020-10" db="EMBL/GenBank/DDBJ databases">
        <title>The Coptis chinensis genome and diversification of protoberbering-type alkaloids.</title>
        <authorList>
            <person name="Wang B."/>
            <person name="Shu S."/>
            <person name="Song C."/>
            <person name="Liu Y."/>
        </authorList>
    </citation>
    <scope>NUCLEOTIDE SEQUENCE [LARGE SCALE GENOMIC DNA]</scope>
    <source>
        <strain evidence="1">HL-2020</strain>
        <tissue evidence="1">Leaf</tissue>
    </source>
</reference>
<organism evidence="1 2">
    <name type="scientific">Coptis chinensis</name>
    <dbReference type="NCBI Taxonomy" id="261450"/>
    <lineage>
        <taxon>Eukaryota</taxon>
        <taxon>Viridiplantae</taxon>
        <taxon>Streptophyta</taxon>
        <taxon>Embryophyta</taxon>
        <taxon>Tracheophyta</taxon>
        <taxon>Spermatophyta</taxon>
        <taxon>Magnoliopsida</taxon>
        <taxon>Ranunculales</taxon>
        <taxon>Ranunculaceae</taxon>
        <taxon>Coptidoideae</taxon>
        <taxon>Coptis</taxon>
    </lineage>
</organism>
<gene>
    <name evidence="1" type="ORF">IFM89_007006</name>
</gene>
<dbReference type="AlphaFoldDB" id="A0A835IKG5"/>
<protein>
    <submittedName>
        <fullName evidence="1">Uncharacterized protein</fullName>
    </submittedName>
</protein>
<evidence type="ECO:0000313" key="2">
    <source>
        <dbReference type="Proteomes" id="UP000631114"/>
    </source>
</evidence>
<evidence type="ECO:0000313" key="1">
    <source>
        <dbReference type="EMBL" id="KAF9619431.1"/>
    </source>
</evidence>
<name>A0A835IKG5_9MAGN</name>
<accession>A0A835IKG5</accession>
<comment type="caution">
    <text evidence="1">The sequence shown here is derived from an EMBL/GenBank/DDBJ whole genome shotgun (WGS) entry which is preliminary data.</text>
</comment>
<proteinExistence type="predicted"/>
<dbReference type="EMBL" id="JADFTS010000002">
    <property type="protein sequence ID" value="KAF9619431.1"/>
    <property type="molecule type" value="Genomic_DNA"/>
</dbReference>
<dbReference type="Proteomes" id="UP000631114">
    <property type="component" value="Unassembled WGS sequence"/>
</dbReference>
<keyword evidence="2" id="KW-1185">Reference proteome</keyword>